<comment type="caution">
    <text evidence="2">The sequence shown here is derived from an EMBL/GenBank/DDBJ whole genome shotgun (WGS) entry which is preliminary data.</text>
</comment>
<dbReference type="RefSeq" id="WP_117867063.1">
    <property type="nucleotide sequence ID" value="NZ_JAQDIY010000007.1"/>
</dbReference>
<dbReference type="CDD" id="cd07177">
    <property type="entry name" value="terB_like"/>
    <property type="match status" value="1"/>
</dbReference>
<dbReference type="Proteomes" id="UP000285343">
    <property type="component" value="Unassembled WGS sequence"/>
</dbReference>
<evidence type="ECO:0000313" key="2">
    <source>
        <dbReference type="EMBL" id="RHE59481.1"/>
    </source>
</evidence>
<reference evidence="3 4" key="1">
    <citation type="submission" date="2018-08" db="EMBL/GenBank/DDBJ databases">
        <title>A genome reference for cultivated species of the human gut microbiota.</title>
        <authorList>
            <person name="Zou Y."/>
            <person name="Xue W."/>
            <person name="Luo G."/>
        </authorList>
    </citation>
    <scope>NUCLEOTIDE SEQUENCE [LARGE SCALE GENOMIC DNA]</scope>
    <source>
        <strain evidence="1 4">AF14-42</strain>
        <strain evidence="2 3">AM27-46</strain>
    </source>
</reference>
<organism evidence="2 3">
    <name type="scientific">Bacteroides uniformis</name>
    <dbReference type="NCBI Taxonomy" id="820"/>
    <lineage>
        <taxon>Bacteria</taxon>
        <taxon>Pseudomonadati</taxon>
        <taxon>Bacteroidota</taxon>
        <taxon>Bacteroidia</taxon>
        <taxon>Bacteroidales</taxon>
        <taxon>Bacteroidaceae</taxon>
        <taxon>Bacteroides</taxon>
    </lineage>
</organism>
<evidence type="ECO:0000313" key="4">
    <source>
        <dbReference type="Proteomes" id="UP000285343"/>
    </source>
</evidence>
<evidence type="ECO:0000313" key="1">
    <source>
        <dbReference type="EMBL" id="RGV34233.1"/>
    </source>
</evidence>
<dbReference type="Gene3D" id="1.10.3680.10">
    <property type="entry name" value="TerB-like"/>
    <property type="match status" value="1"/>
</dbReference>
<dbReference type="Proteomes" id="UP000284640">
    <property type="component" value="Unassembled WGS sequence"/>
</dbReference>
<dbReference type="AlphaFoldDB" id="A0A414JN82"/>
<dbReference type="InterPro" id="IPR029024">
    <property type="entry name" value="TerB-like"/>
</dbReference>
<sequence length="124" mass="13639">MIFTNQELGAILKMATVMADADGKVTNEETALMFVELVRFGVVSEDKVKIVINESSKLTSTEACSIISKMTNEEKKYVTAYLGAIICADGKIEDSEIKAWSLISSICDLPRMSIKEALEIINKL</sequence>
<gene>
    <name evidence="2" type="ORF">DW729_12155</name>
    <name evidence="1" type="ORF">DWW14_22835</name>
</gene>
<proteinExistence type="predicted"/>
<accession>A0A414JN82</accession>
<name>A0A414JN82_BACUN</name>
<protein>
    <submittedName>
        <fullName evidence="2">TerB family tellurite resistance protein</fullName>
    </submittedName>
</protein>
<dbReference type="EMBL" id="QRZC01000050">
    <property type="protein sequence ID" value="RGV34233.1"/>
    <property type="molecule type" value="Genomic_DNA"/>
</dbReference>
<dbReference type="EMBL" id="QSKL01000010">
    <property type="protein sequence ID" value="RHE59481.1"/>
    <property type="molecule type" value="Genomic_DNA"/>
</dbReference>
<evidence type="ECO:0000313" key="3">
    <source>
        <dbReference type="Proteomes" id="UP000284640"/>
    </source>
</evidence>
<dbReference type="SUPFAM" id="SSF158682">
    <property type="entry name" value="TerB-like"/>
    <property type="match status" value="1"/>
</dbReference>